<sequence length="396" mass="43110">MAADQHSGTNPVLQRIAYLINRYQQGILSATEEAELQEWTAAAEENRVFFEQLTDPVILQQKLAQYEKFDAAAGWATFSARQFPAATPVKVRSLYRWSAAAAVLLLLGAGVYFLRPAGHTSQVAEKAVTKPVLPGSSKALLTLADGSVIPLDSNGNQVISQQGAQIHLNNGQLQYNSQDYSAQTALNTLTTPRGGQFRLTLPDGTRVWLNAASAITYPTAFPQGTREVEVKGEVYFEVAALAKMPFKVKVSPHTSIDVLGTSFNINAYTDEPGIQTTLIQGAVKVNAGNVSRVLLPGQQALVSGPDQMKVVAHADTAAILAWKKEEFYFRDADIPTVMRQLGRWYDVTIVYAGAVPAGRFQGEIQRNLPLSDVLEGLESTGIHFRLQGRSIIVEPK</sequence>
<dbReference type="Pfam" id="PF16344">
    <property type="entry name" value="FecR_C"/>
    <property type="match status" value="1"/>
</dbReference>
<dbReference type="Proteomes" id="UP000199310">
    <property type="component" value="Unassembled WGS sequence"/>
</dbReference>
<dbReference type="OrthoDB" id="1452822at2"/>
<dbReference type="Pfam" id="PF04773">
    <property type="entry name" value="FecR"/>
    <property type="match status" value="1"/>
</dbReference>
<dbReference type="RefSeq" id="WP_089895424.1">
    <property type="nucleotide sequence ID" value="NZ_FOJG01000001.1"/>
</dbReference>
<dbReference type="EMBL" id="FOJG01000001">
    <property type="protein sequence ID" value="SEW38888.1"/>
    <property type="molecule type" value="Genomic_DNA"/>
</dbReference>
<reference evidence="4" key="1">
    <citation type="submission" date="2016-10" db="EMBL/GenBank/DDBJ databases">
        <authorList>
            <person name="Varghese N."/>
            <person name="Submissions S."/>
        </authorList>
    </citation>
    <scope>NUCLEOTIDE SEQUENCE [LARGE SCALE GENOMIC DNA]</scope>
    <source>
        <strain evidence="4">DSM 3695</strain>
    </source>
</reference>
<gene>
    <name evidence="3" type="ORF">SAMN04488122_2672</name>
</gene>
<name>A0A1I0RE54_9BACT</name>
<organism evidence="3 4">
    <name type="scientific">Chitinophaga arvensicola</name>
    <dbReference type="NCBI Taxonomy" id="29529"/>
    <lineage>
        <taxon>Bacteria</taxon>
        <taxon>Pseudomonadati</taxon>
        <taxon>Bacteroidota</taxon>
        <taxon>Chitinophagia</taxon>
        <taxon>Chitinophagales</taxon>
        <taxon>Chitinophagaceae</taxon>
        <taxon>Chitinophaga</taxon>
    </lineage>
</organism>
<dbReference type="Gene3D" id="2.60.120.1440">
    <property type="match status" value="1"/>
</dbReference>
<feature type="domain" description="Protein FecR C-terminal" evidence="2">
    <location>
        <begin position="326"/>
        <end position="393"/>
    </location>
</feature>
<evidence type="ECO:0000259" key="2">
    <source>
        <dbReference type="Pfam" id="PF16344"/>
    </source>
</evidence>
<protein>
    <submittedName>
        <fullName evidence="3">FecR protein</fullName>
    </submittedName>
</protein>
<evidence type="ECO:0000313" key="4">
    <source>
        <dbReference type="Proteomes" id="UP000199310"/>
    </source>
</evidence>
<evidence type="ECO:0000259" key="1">
    <source>
        <dbReference type="Pfam" id="PF04773"/>
    </source>
</evidence>
<dbReference type="PANTHER" id="PTHR30273">
    <property type="entry name" value="PERIPLASMIC SIGNAL SENSOR AND SIGMA FACTOR ACTIVATOR FECR-RELATED"/>
    <property type="match status" value="1"/>
</dbReference>
<keyword evidence="4" id="KW-1185">Reference proteome</keyword>
<dbReference type="PANTHER" id="PTHR30273:SF2">
    <property type="entry name" value="PROTEIN FECR"/>
    <property type="match status" value="1"/>
</dbReference>
<dbReference type="STRING" id="29529.SAMN04488122_2672"/>
<dbReference type="InterPro" id="IPR006860">
    <property type="entry name" value="FecR"/>
</dbReference>
<dbReference type="InterPro" id="IPR032508">
    <property type="entry name" value="FecR_C"/>
</dbReference>
<feature type="domain" description="FecR protein" evidence="1">
    <location>
        <begin position="188"/>
        <end position="284"/>
    </location>
</feature>
<evidence type="ECO:0000313" key="3">
    <source>
        <dbReference type="EMBL" id="SEW38888.1"/>
    </source>
</evidence>
<dbReference type="InterPro" id="IPR012373">
    <property type="entry name" value="Ferrdict_sens_TM"/>
</dbReference>
<accession>A0A1I0RE54</accession>
<dbReference type="GO" id="GO:0016989">
    <property type="term" value="F:sigma factor antagonist activity"/>
    <property type="evidence" value="ECO:0007669"/>
    <property type="project" value="TreeGrafter"/>
</dbReference>
<dbReference type="Gene3D" id="3.55.50.30">
    <property type="match status" value="1"/>
</dbReference>
<proteinExistence type="predicted"/>
<dbReference type="AlphaFoldDB" id="A0A1I0RE54"/>